<dbReference type="PANTHER" id="PTHR14030">
    <property type="entry name" value="MITOTIC CHECKPOINT SERINE/THREONINE-PROTEIN KINASE BUB1"/>
    <property type="match status" value="1"/>
</dbReference>
<dbReference type="GO" id="GO:0032991">
    <property type="term" value="C:protein-containing complex"/>
    <property type="evidence" value="ECO:0007669"/>
    <property type="project" value="UniProtKB-ARBA"/>
</dbReference>
<dbReference type="SUPFAM" id="SSF56112">
    <property type="entry name" value="Protein kinase-like (PK-like)"/>
    <property type="match status" value="1"/>
</dbReference>
<gene>
    <name evidence="1" type="ORF">EB796_014938</name>
</gene>
<evidence type="ECO:0000313" key="2">
    <source>
        <dbReference type="Proteomes" id="UP000593567"/>
    </source>
</evidence>
<dbReference type="AlphaFoldDB" id="A0A7J7JKU1"/>
<comment type="caution">
    <text evidence="1">The sequence shown here is derived from an EMBL/GenBank/DDBJ whole genome shotgun (WGS) entry which is preliminary data.</text>
</comment>
<dbReference type="Gene3D" id="1.10.510.10">
    <property type="entry name" value="Transferase(Phosphotransferase) domain 1"/>
    <property type="match status" value="1"/>
</dbReference>
<dbReference type="GO" id="GO:0007094">
    <property type="term" value="P:mitotic spindle assembly checkpoint signaling"/>
    <property type="evidence" value="ECO:0007669"/>
    <property type="project" value="InterPro"/>
</dbReference>
<dbReference type="Proteomes" id="UP000593567">
    <property type="component" value="Unassembled WGS sequence"/>
</dbReference>
<dbReference type="GO" id="GO:0005634">
    <property type="term" value="C:nucleus"/>
    <property type="evidence" value="ECO:0007669"/>
    <property type="project" value="TreeGrafter"/>
</dbReference>
<dbReference type="InterPro" id="IPR015661">
    <property type="entry name" value="Bub1/Mad3"/>
</dbReference>
<organism evidence="1 2">
    <name type="scientific">Bugula neritina</name>
    <name type="common">Brown bryozoan</name>
    <name type="synonym">Sertularia neritina</name>
    <dbReference type="NCBI Taxonomy" id="10212"/>
    <lineage>
        <taxon>Eukaryota</taxon>
        <taxon>Metazoa</taxon>
        <taxon>Spiralia</taxon>
        <taxon>Lophotrochozoa</taxon>
        <taxon>Bryozoa</taxon>
        <taxon>Gymnolaemata</taxon>
        <taxon>Cheilostomatida</taxon>
        <taxon>Flustrina</taxon>
        <taxon>Buguloidea</taxon>
        <taxon>Bugulidae</taxon>
        <taxon>Bugula</taxon>
    </lineage>
</organism>
<evidence type="ECO:0000313" key="1">
    <source>
        <dbReference type="EMBL" id="KAF6026755.1"/>
    </source>
</evidence>
<dbReference type="PANTHER" id="PTHR14030:SF4">
    <property type="entry name" value="BUB1 KINASE, ISOFORM A-RELATED"/>
    <property type="match status" value="1"/>
</dbReference>
<sequence length="124" mass="14887">MSKFPPGTTFTANNETEGFMCIEMKTQRPWTYQTDLFGVLGTVYTLLFQNYMLVTYNGQLWQPAKFNLHRIYKSRLWAEMFTELLNIESCDRIPSVCDWREKFEAEFSVKEYSKEYKRINNMMK</sequence>
<dbReference type="OrthoDB" id="248495at2759"/>
<dbReference type="GO" id="GO:0051754">
    <property type="term" value="P:meiotic sister chromatid cohesion, centromeric"/>
    <property type="evidence" value="ECO:0007669"/>
    <property type="project" value="TreeGrafter"/>
</dbReference>
<dbReference type="EMBL" id="VXIV02002212">
    <property type="protein sequence ID" value="KAF6026755.1"/>
    <property type="molecule type" value="Genomic_DNA"/>
</dbReference>
<dbReference type="GO" id="GO:0004672">
    <property type="term" value="F:protein kinase activity"/>
    <property type="evidence" value="ECO:0007669"/>
    <property type="project" value="TreeGrafter"/>
</dbReference>
<keyword evidence="2" id="KW-1185">Reference proteome</keyword>
<proteinExistence type="predicted"/>
<protein>
    <submittedName>
        <fullName evidence="1">Uncharacterized protein</fullName>
    </submittedName>
</protein>
<dbReference type="GO" id="GO:0000776">
    <property type="term" value="C:kinetochore"/>
    <property type="evidence" value="ECO:0007669"/>
    <property type="project" value="UniProtKB-ARBA"/>
</dbReference>
<reference evidence="1" key="1">
    <citation type="submission" date="2020-06" db="EMBL/GenBank/DDBJ databases">
        <title>Draft genome of Bugula neritina, a colonial animal packing powerful symbionts and potential medicines.</title>
        <authorList>
            <person name="Rayko M."/>
        </authorList>
    </citation>
    <scope>NUCLEOTIDE SEQUENCE [LARGE SCALE GENOMIC DNA]</scope>
    <source>
        <strain evidence="1">Kwan_BN1</strain>
    </source>
</reference>
<dbReference type="InterPro" id="IPR011009">
    <property type="entry name" value="Kinase-like_dom_sf"/>
</dbReference>
<name>A0A7J7JKU1_BUGNE</name>
<accession>A0A7J7JKU1</accession>